<accession>A0ABS2WVJ9</accession>
<name>A0ABS2WVJ9_9BACT</name>
<dbReference type="EMBL" id="JAFHKK010000037">
    <property type="protein sequence ID" value="MBN2965423.1"/>
    <property type="molecule type" value="Genomic_DNA"/>
</dbReference>
<reference evidence="1" key="2">
    <citation type="submission" date="2021-02" db="EMBL/GenBank/DDBJ databases">
        <authorList>
            <person name="Merkel A.Y."/>
        </authorList>
    </citation>
    <scope>NUCLEOTIDE SEQUENCE</scope>
    <source>
        <strain evidence="1">T05b</strain>
    </source>
</reference>
<protein>
    <submittedName>
        <fullName evidence="1">Uncharacterized protein</fullName>
    </submittedName>
</protein>
<keyword evidence="2" id="KW-1185">Reference proteome</keyword>
<gene>
    <name evidence="1" type="ORF">JWV37_11575</name>
</gene>
<dbReference type="RefSeq" id="WP_205459984.1">
    <property type="nucleotide sequence ID" value="NZ_JAFHKK010000037.1"/>
</dbReference>
<evidence type="ECO:0000313" key="2">
    <source>
        <dbReference type="Proteomes" id="UP000703590"/>
    </source>
</evidence>
<reference evidence="1" key="1">
    <citation type="submission" date="2021-02" db="EMBL/GenBank/DDBJ databases">
        <title>Sulfurospirillum tamanensis sp. nov.</title>
        <authorList>
            <person name="Frolova A."/>
            <person name="Merkel A."/>
            <person name="Slobodkin A."/>
        </authorList>
    </citation>
    <scope>NUCLEOTIDE SEQUENCE</scope>
    <source>
        <strain evidence="1">T05b</strain>
    </source>
</reference>
<evidence type="ECO:0000313" key="1">
    <source>
        <dbReference type="EMBL" id="MBN2965423.1"/>
    </source>
</evidence>
<organism evidence="1 2">
    <name type="scientific">Sulfurospirillum tamanense</name>
    <dbReference type="NCBI Taxonomy" id="2813362"/>
    <lineage>
        <taxon>Bacteria</taxon>
        <taxon>Pseudomonadati</taxon>
        <taxon>Campylobacterota</taxon>
        <taxon>Epsilonproteobacteria</taxon>
        <taxon>Campylobacterales</taxon>
        <taxon>Sulfurospirillaceae</taxon>
        <taxon>Sulfurospirillum</taxon>
    </lineage>
</organism>
<dbReference type="Proteomes" id="UP000703590">
    <property type="component" value="Unassembled WGS sequence"/>
</dbReference>
<proteinExistence type="predicted"/>
<comment type="caution">
    <text evidence="1">The sequence shown here is derived from an EMBL/GenBank/DDBJ whole genome shotgun (WGS) entry which is preliminary data.</text>
</comment>
<sequence>MYDKIVVKMCGGLSGFTCKGVGGVGVLETHGGKALFIILKLIQNSYNNPK</sequence>